<dbReference type="Gene3D" id="3.40.605.10">
    <property type="entry name" value="Aldehyde Dehydrogenase, Chain A, domain 1"/>
    <property type="match status" value="1"/>
</dbReference>
<accession>A0A4R1J7L0</accession>
<organism evidence="2 3">
    <name type="scientific">Celerinatantimonas diazotrophica</name>
    <dbReference type="NCBI Taxonomy" id="412034"/>
    <lineage>
        <taxon>Bacteria</taxon>
        <taxon>Pseudomonadati</taxon>
        <taxon>Pseudomonadota</taxon>
        <taxon>Gammaproteobacteria</taxon>
        <taxon>Celerinatantimonadaceae</taxon>
        <taxon>Celerinatantimonas</taxon>
    </lineage>
</organism>
<sequence length="244" mass="26985">MEMLKTYLSDSIATSNPKLSEIVGTRINKLRQWAQSIREAQPSDDRQWQECVAMIDFQCVSAKKILQGIYQMPGVTGESNELWIEPRGLTAIIIDQDMPAAALSGMLSTALLCRNPVKVTVHPQLKPYADGMLKQLMGRFIDMEEVSIVSWEQKEQLLNDPELKVVALASKNHEDIIQINRQLSQREGIIVPLICETDPYLSTMNNGTFCIGFGTEKTCTINTTAIGGNASLLELGATAAITKN</sequence>
<proteinExistence type="predicted"/>
<dbReference type="RefSeq" id="WP_131914175.1">
    <property type="nucleotide sequence ID" value="NZ_OU594967.1"/>
</dbReference>
<name>A0A4R1J7L0_9GAMM</name>
<comment type="caution">
    <text evidence="2">The sequence shown here is derived from an EMBL/GenBank/DDBJ whole genome shotgun (WGS) entry which is preliminary data.</text>
</comment>
<keyword evidence="1" id="KW-0560">Oxidoreductase</keyword>
<evidence type="ECO:0000313" key="2">
    <source>
        <dbReference type="EMBL" id="TCK46484.1"/>
    </source>
</evidence>
<dbReference type="Proteomes" id="UP000295565">
    <property type="component" value="Unassembled WGS sequence"/>
</dbReference>
<dbReference type="InterPro" id="IPR016162">
    <property type="entry name" value="Ald_DH_N"/>
</dbReference>
<dbReference type="OrthoDB" id="6659650at2"/>
<dbReference type="InterPro" id="IPR016161">
    <property type="entry name" value="Ald_DH/histidinol_DH"/>
</dbReference>
<dbReference type="AlphaFoldDB" id="A0A4R1J7L0"/>
<keyword evidence="3" id="KW-1185">Reference proteome</keyword>
<evidence type="ECO:0000256" key="1">
    <source>
        <dbReference type="ARBA" id="ARBA00023002"/>
    </source>
</evidence>
<dbReference type="EMBL" id="SMGD01000018">
    <property type="protein sequence ID" value="TCK46484.1"/>
    <property type="molecule type" value="Genomic_DNA"/>
</dbReference>
<dbReference type="GO" id="GO:0016491">
    <property type="term" value="F:oxidoreductase activity"/>
    <property type="evidence" value="ECO:0007669"/>
    <property type="project" value="UniProtKB-KW"/>
</dbReference>
<evidence type="ECO:0000313" key="3">
    <source>
        <dbReference type="Proteomes" id="UP000295565"/>
    </source>
</evidence>
<reference evidence="2 3" key="1">
    <citation type="submission" date="2019-03" db="EMBL/GenBank/DDBJ databases">
        <title>Genomic Encyclopedia of Type Strains, Phase IV (KMG-IV): sequencing the most valuable type-strain genomes for metagenomic binning, comparative biology and taxonomic classification.</title>
        <authorList>
            <person name="Goeker M."/>
        </authorList>
    </citation>
    <scope>NUCLEOTIDE SEQUENCE [LARGE SCALE GENOMIC DNA]</scope>
    <source>
        <strain evidence="2 3">DSM 18577</strain>
    </source>
</reference>
<dbReference type="SUPFAM" id="SSF53720">
    <property type="entry name" value="ALDH-like"/>
    <property type="match status" value="1"/>
</dbReference>
<protein>
    <submittedName>
        <fullName evidence="2">Delta-1-pyrroline-5-carboxylate dehydrogenase</fullName>
    </submittedName>
</protein>
<gene>
    <name evidence="2" type="ORF">EV690_3432</name>
</gene>